<dbReference type="Proteomes" id="UP000499080">
    <property type="component" value="Unassembled WGS sequence"/>
</dbReference>
<dbReference type="AlphaFoldDB" id="A0A4Y2RRJ4"/>
<organism evidence="2 3">
    <name type="scientific">Araneus ventricosus</name>
    <name type="common">Orbweaver spider</name>
    <name type="synonym">Epeira ventricosa</name>
    <dbReference type="NCBI Taxonomy" id="182803"/>
    <lineage>
        <taxon>Eukaryota</taxon>
        <taxon>Metazoa</taxon>
        <taxon>Ecdysozoa</taxon>
        <taxon>Arthropoda</taxon>
        <taxon>Chelicerata</taxon>
        <taxon>Arachnida</taxon>
        <taxon>Araneae</taxon>
        <taxon>Araneomorphae</taxon>
        <taxon>Entelegynae</taxon>
        <taxon>Araneoidea</taxon>
        <taxon>Araneidae</taxon>
        <taxon>Araneus</taxon>
    </lineage>
</organism>
<keyword evidence="3" id="KW-1185">Reference proteome</keyword>
<proteinExistence type="predicted"/>
<sequence>MDPKHQPPEQPAVNNLERKRQRRESSRLSVFIYNPAGGKSSRCHKLIHNYGASGTMKIDSMVVKAKVRILRFESATWSRASILVPPVRLGSLVNVRNPNQIPTQPGVPE</sequence>
<dbReference type="EMBL" id="BGPR01018120">
    <property type="protein sequence ID" value="GBN78293.1"/>
    <property type="molecule type" value="Genomic_DNA"/>
</dbReference>
<name>A0A4Y2RRJ4_ARAVE</name>
<evidence type="ECO:0000256" key="1">
    <source>
        <dbReference type="SAM" id="MobiDB-lite"/>
    </source>
</evidence>
<evidence type="ECO:0000313" key="2">
    <source>
        <dbReference type="EMBL" id="GBN78293.1"/>
    </source>
</evidence>
<gene>
    <name evidence="2" type="ORF">AVEN_261468_1</name>
</gene>
<evidence type="ECO:0000313" key="3">
    <source>
        <dbReference type="Proteomes" id="UP000499080"/>
    </source>
</evidence>
<comment type="caution">
    <text evidence="2">The sequence shown here is derived from an EMBL/GenBank/DDBJ whole genome shotgun (WGS) entry which is preliminary data.</text>
</comment>
<accession>A0A4Y2RRJ4</accession>
<protein>
    <submittedName>
        <fullName evidence="2">Uncharacterized protein</fullName>
    </submittedName>
</protein>
<reference evidence="2 3" key="1">
    <citation type="journal article" date="2019" name="Sci. Rep.">
        <title>Orb-weaving spider Araneus ventricosus genome elucidates the spidroin gene catalogue.</title>
        <authorList>
            <person name="Kono N."/>
            <person name="Nakamura H."/>
            <person name="Ohtoshi R."/>
            <person name="Moran D.A.P."/>
            <person name="Shinohara A."/>
            <person name="Yoshida Y."/>
            <person name="Fujiwara M."/>
            <person name="Mori M."/>
            <person name="Tomita M."/>
            <person name="Arakawa K."/>
        </authorList>
    </citation>
    <scope>NUCLEOTIDE SEQUENCE [LARGE SCALE GENOMIC DNA]</scope>
</reference>
<feature type="region of interest" description="Disordered" evidence="1">
    <location>
        <begin position="1"/>
        <end position="24"/>
    </location>
</feature>